<dbReference type="OrthoDB" id="5738534at2"/>
<evidence type="ECO:0000313" key="3">
    <source>
        <dbReference type="Proteomes" id="UP000264702"/>
    </source>
</evidence>
<feature type="transmembrane region" description="Helical" evidence="1">
    <location>
        <begin position="29"/>
        <end position="49"/>
    </location>
</feature>
<dbReference type="AlphaFoldDB" id="A0A372IU90"/>
<proteinExistence type="predicted"/>
<organism evidence="2 3">
    <name type="scientific">Paracidobacterium acidisoli</name>
    <dbReference type="NCBI Taxonomy" id="2303751"/>
    <lineage>
        <taxon>Bacteria</taxon>
        <taxon>Pseudomonadati</taxon>
        <taxon>Acidobacteriota</taxon>
        <taxon>Terriglobia</taxon>
        <taxon>Terriglobales</taxon>
        <taxon>Acidobacteriaceae</taxon>
        <taxon>Paracidobacterium</taxon>
    </lineage>
</organism>
<keyword evidence="1" id="KW-0472">Membrane</keyword>
<dbReference type="RefSeq" id="WP_117297769.1">
    <property type="nucleotide sequence ID" value="NZ_QVQT02000001.1"/>
</dbReference>
<gene>
    <name evidence="2" type="ORF">D0Y96_02655</name>
</gene>
<accession>A0A372IU90</accession>
<feature type="transmembrane region" description="Helical" evidence="1">
    <location>
        <begin position="56"/>
        <end position="78"/>
    </location>
</feature>
<evidence type="ECO:0000256" key="1">
    <source>
        <dbReference type="SAM" id="Phobius"/>
    </source>
</evidence>
<keyword evidence="3" id="KW-1185">Reference proteome</keyword>
<dbReference type="EMBL" id="QVQT01000001">
    <property type="protein sequence ID" value="RFU18474.1"/>
    <property type="molecule type" value="Genomic_DNA"/>
</dbReference>
<comment type="caution">
    <text evidence="2">The sequence shown here is derived from an EMBL/GenBank/DDBJ whole genome shotgun (WGS) entry which is preliminary data.</text>
</comment>
<protein>
    <submittedName>
        <fullName evidence="2">Uncharacterized protein</fullName>
    </submittedName>
</protein>
<sequence>MAKLTIVFGLILILLGIFGYVGTGSQHPTALIPAYFGIALGILGGLAITNNAKRRMLIMHIAVTIGLLGFLGTAKSIYDYFRMTVEHVEFPFPAAVEAKTAMAVILLLYVLLCVRSFIQARRARA</sequence>
<reference evidence="2 3" key="1">
    <citation type="submission" date="2018-08" db="EMBL/GenBank/DDBJ databases">
        <title>Acidipila sp. 4G-K13, an acidobacterium isolated from forest soil.</title>
        <authorList>
            <person name="Gao Z.-H."/>
            <person name="Qiu L.-H."/>
        </authorList>
    </citation>
    <scope>NUCLEOTIDE SEQUENCE [LARGE SCALE GENOMIC DNA]</scope>
    <source>
        <strain evidence="2 3">4G-K13</strain>
    </source>
</reference>
<feature type="transmembrane region" description="Helical" evidence="1">
    <location>
        <begin position="98"/>
        <end position="118"/>
    </location>
</feature>
<dbReference type="Proteomes" id="UP000264702">
    <property type="component" value="Unassembled WGS sequence"/>
</dbReference>
<keyword evidence="1" id="KW-1133">Transmembrane helix</keyword>
<name>A0A372IU90_9BACT</name>
<evidence type="ECO:0000313" key="2">
    <source>
        <dbReference type="EMBL" id="RFU18474.1"/>
    </source>
</evidence>
<keyword evidence="1" id="KW-0812">Transmembrane</keyword>